<dbReference type="FunFam" id="1.25.40.10:FF:000285">
    <property type="entry name" value="Pentatricopeptide repeat-containing protein, chloroplastic"/>
    <property type="match status" value="1"/>
</dbReference>
<protein>
    <recommendedName>
        <fullName evidence="5">Pentatricopeptide repeat-containing protein</fullName>
    </recommendedName>
</protein>
<dbReference type="AlphaFoldDB" id="A0AAV5IE39"/>
<dbReference type="PROSITE" id="PS51375">
    <property type="entry name" value="PPR"/>
    <property type="match status" value="6"/>
</dbReference>
<dbReference type="NCBIfam" id="TIGR00756">
    <property type="entry name" value="PPR"/>
    <property type="match status" value="3"/>
</dbReference>
<feature type="repeat" description="PPR" evidence="2">
    <location>
        <begin position="616"/>
        <end position="650"/>
    </location>
</feature>
<keyword evidence="1" id="KW-0677">Repeat</keyword>
<dbReference type="Gene3D" id="1.25.40.10">
    <property type="entry name" value="Tetratricopeptide repeat domain"/>
    <property type="match status" value="5"/>
</dbReference>
<dbReference type="InterPro" id="IPR011990">
    <property type="entry name" value="TPR-like_helical_dom_sf"/>
</dbReference>
<organism evidence="3 4">
    <name type="scientific">Rubroshorea leprosula</name>
    <dbReference type="NCBI Taxonomy" id="152421"/>
    <lineage>
        <taxon>Eukaryota</taxon>
        <taxon>Viridiplantae</taxon>
        <taxon>Streptophyta</taxon>
        <taxon>Embryophyta</taxon>
        <taxon>Tracheophyta</taxon>
        <taxon>Spermatophyta</taxon>
        <taxon>Magnoliopsida</taxon>
        <taxon>eudicotyledons</taxon>
        <taxon>Gunneridae</taxon>
        <taxon>Pentapetalae</taxon>
        <taxon>rosids</taxon>
        <taxon>malvids</taxon>
        <taxon>Malvales</taxon>
        <taxon>Dipterocarpaceae</taxon>
        <taxon>Rubroshorea</taxon>
    </lineage>
</organism>
<comment type="caution">
    <text evidence="3">The sequence shown here is derived from an EMBL/GenBank/DDBJ whole genome shotgun (WGS) entry which is preliminary data.</text>
</comment>
<keyword evidence="4" id="KW-1185">Reference proteome</keyword>
<proteinExistence type="predicted"/>
<evidence type="ECO:0000313" key="3">
    <source>
        <dbReference type="EMBL" id="GKU97325.1"/>
    </source>
</evidence>
<gene>
    <name evidence="3" type="ORF">SLEP1_g10487</name>
</gene>
<dbReference type="PANTHER" id="PTHR47926">
    <property type="entry name" value="PENTATRICOPEPTIDE REPEAT-CONTAINING PROTEIN"/>
    <property type="match status" value="1"/>
</dbReference>
<dbReference type="Pfam" id="PF13812">
    <property type="entry name" value="PPR_3"/>
    <property type="match status" value="1"/>
</dbReference>
<feature type="repeat" description="PPR" evidence="2">
    <location>
        <begin position="313"/>
        <end position="347"/>
    </location>
</feature>
<evidence type="ECO:0000256" key="2">
    <source>
        <dbReference type="PROSITE-ProRule" id="PRU00708"/>
    </source>
</evidence>
<sequence>MILFPLRISRVVPKNNAIPSIISLSRFLCTSNYSVLNSLSQWIPISEKFASYLENCTDVVSLKKLHAFIFTYGLGDSIFLGSKLLNCYARFGLLAESRWVCDRIIKNNLSIWNSILVGYHRGGLYSEVLRRYSDVKQQNLGLDSSAVTFCLKSCIELGSFEFGKRVHSDALKFGLSTDGFVGSSLIGLYSKFGDIEGAAKVFDEIPERDIVVYTSMINGYAQAGDHHAYQAFDVARLMQKEQICPNRVTLVSLVQAAAELEALREGRSIHGYAFRRDMGGLDEILGTSLIDMYIKCNDPRKAACIFHQMKVRRIGSWNAMITGHLQMGQPLEALQLFHEMVEENIAPDLIALANGILCCADLRCLHEGKSIHGQIIRLGHQLDLVSATALVDMYSKFSNLIQARKLFDGMESRDAISYSVMMAGYLRSNFASEAIGIFMEMVGSAIRPKLCCILSLLAALSDLKDTRQGRCAHGYILRNGFHMNIEITNKLVYMYAKNCCVLYARQVFDRIRYKDLFSWTSIMMGYVDNEDADEAINLFRIMKRENLDHDSVTLVSLVQAFAQLGCLNLVKEVHCHLYRVPMEKEALVINSLITTYARLGKLNLSQYLFEQNFHRCLTSWNSIIAACGMHGNCIDALKLFNQMKEENIKPDEMTFTSIFSACSHSGLVKEGLQIFKSMTEEYSIIPGEEHYSCIIDLLSRAGRVEEAYDLVKLLPEKASASALGALLAACRVHGKTEMGEVIGQHLLQLSPEKSSVYRSVANIFADGGKWDDVARIRELAKKRGLKKTPGISLIEL</sequence>
<dbReference type="EMBL" id="BPVZ01000011">
    <property type="protein sequence ID" value="GKU97325.1"/>
    <property type="molecule type" value="Genomic_DNA"/>
</dbReference>
<dbReference type="PANTHER" id="PTHR47926:SF452">
    <property type="entry name" value="PENTATRICOPEPTIDE REPEAT-CONTAINING PROTEIN"/>
    <property type="match status" value="1"/>
</dbReference>
<evidence type="ECO:0000256" key="1">
    <source>
        <dbReference type="ARBA" id="ARBA00022737"/>
    </source>
</evidence>
<accession>A0AAV5IE39</accession>
<name>A0AAV5IE39_9ROSI</name>
<dbReference type="Pfam" id="PF01535">
    <property type="entry name" value="PPR"/>
    <property type="match status" value="4"/>
</dbReference>
<dbReference type="FunFam" id="1.25.40.10:FF:000073">
    <property type="entry name" value="Pentatricopeptide repeat-containing protein chloroplastic"/>
    <property type="match status" value="1"/>
</dbReference>
<evidence type="ECO:0008006" key="5">
    <source>
        <dbReference type="Google" id="ProtNLM"/>
    </source>
</evidence>
<dbReference type="InterPro" id="IPR046960">
    <property type="entry name" value="PPR_At4g14850-like_plant"/>
</dbReference>
<dbReference type="Pfam" id="PF20431">
    <property type="entry name" value="E_motif"/>
    <property type="match status" value="1"/>
</dbReference>
<dbReference type="Proteomes" id="UP001054252">
    <property type="component" value="Unassembled WGS sequence"/>
</dbReference>
<dbReference type="InterPro" id="IPR002885">
    <property type="entry name" value="PPR_rpt"/>
</dbReference>
<feature type="repeat" description="PPR" evidence="2">
    <location>
        <begin position="651"/>
        <end position="681"/>
    </location>
</feature>
<dbReference type="FunFam" id="1.25.40.10:FF:000090">
    <property type="entry name" value="Pentatricopeptide repeat-containing protein, chloroplastic"/>
    <property type="match status" value="1"/>
</dbReference>
<dbReference type="GO" id="GO:0009451">
    <property type="term" value="P:RNA modification"/>
    <property type="evidence" value="ECO:0007669"/>
    <property type="project" value="InterPro"/>
</dbReference>
<dbReference type="Pfam" id="PF13041">
    <property type="entry name" value="PPR_2"/>
    <property type="match status" value="3"/>
</dbReference>
<dbReference type="FunFam" id="1.25.40.10:FF:000381">
    <property type="entry name" value="Pentatricopeptide repeat-containing protein"/>
    <property type="match status" value="1"/>
</dbReference>
<dbReference type="GO" id="GO:0003729">
    <property type="term" value="F:mRNA binding"/>
    <property type="evidence" value="ECO:0007669"/>
    <property type="project" value="UniProtKB-ARBA"/>
</dbReference>
<reference evidence="3 4" key="1">
    <citation type="journal article" date="2021" name="Commun. Biol.">
        <title>The genome of Shorea leprosula (Dipterocarpaceae) highlights the ecological relevance of drought in aseasonal tropical rainforests.</title>
        <authorList>
            <person name="Ng K.K.S."/>
            <person name="Kobayashi M.J."/>
            <person name="Fawcett J.A."/>
            <person name="Hatakeyama M."/>
            <person name="Paape T."/>
            <person name="Ng C.H."/>
            <person name="Ang C.C."/>
            <person name="Tnah L.H."/>
            <person name="Lee C.T."/>
            <person name="Nishiyama T."/>
            <person name="Sese J."/>
            <person name="O'Brien M.J."/>
            <person name="Copetti D."/>
            <person name="Mohd Noor M.I."/>
            <person name="Ong R.C."/>
            <person name="Putra M."/>
            <person name="Sireger I.Z."/>
            <person name="Indrioko S."/>
            <person name="Kosugi Y."/>
            <person name="Izuno A."/>
            <person name="Isagi Y."/>
            <person name="Lee S.L."/>
            <person name="Shimizu K.K."/>
        </authorList>
    </citation>
    <scope>NUCLEOTIDE SEQUENCE [LARGE SCALE GENOMIC DNA]</scope>
    <source>
        <strain evidence="3">214</strain>
    </source>
</reference>
<dbReference type="InterPro" id="IPR046848">
    <property type="entry name" value="E_motif"/>
</dbReference>
<feature type="repeat" description="PPR" evidence="2">
    <location>
        <begin position="515"/>
        <end position="549"/>
    </location>
</feature>
<evidence type="ECO:0000313" key="4">
    <source>
        <dbReference type="Proteomes" id="UP001054252"/>
    </source>
</evidence>
<feature type="repeat" description="PPR" evidence="2">
    <location>
        <begin position="209"/>
        <end position="245"/>
    </location>
</feature>
<feature type="repeat" description="PPR" evidence="2">
    <location>
        <begin position="414"/>
        <end position="448"/>
    </location>
</feature>